<gene>
    <name evidence="1" type="ORF">SDC9_77083</name>
</gene>
<accession>A0A644YVP4</accession>
<protein>
    <submittedName>
        <fullName evidence="1">Uncharacterized protein</fullName>
    </submittedName>
</protein>
<evidence type="ECO:0000313" key="1">
    <source>
        <dbReference type="EMBL" id="MPM30533.1"/>
    </source>
</evidence>
<reference evidence="1" key="1">
    <citation type="submission" date="2019-08" db="EMBL/GenBank/DDBJ databases">
        <authorList>
            <person name="Kucharzyk K."/>
            <person name="Murdoch R.W."/>
            <person name="Higgins S."/>
            <person name="Loffler F."/>
        </authorList>
    </citation>
    <scope>NUCLEOTIDE SEQUENCE</scope>
</reference>
<sequence length="680" mass="70057">MVVFVNGGELIARDDRNGVLVRVDDVDCGILGHITDAVAFGILERILACDKGDVGVSIIGGGGAGNDGGAAGDKACNAGEGIDFAILIKAKVNEVVLNGDSGAHKAHFTVVEAIFIGPAVFHAEDAVHNGVIIQRELQGLDGAVREGTGDGEGGESAQPVGRLGNAGYEHGLGSLGGLCDLGAIDVAVRVEVEVIGIAHCKGGDFTGDGVRNGAVQGRVQCDGGDVVHLCAGKPEARAAHGGQGNALKHLGLRNGVHGLDFAVHNTLAGSYENVVTLRSTLIEADNDVAVAVLHGGDAGDNRGEHDFSGLSVKEGDLGRDGLKHIDCIGLLVAVLVNDAESLGRTGLKESGIQCDFRAVRQGDTLVKRGVINGDLTARSRENDLGVSGGGFDCAGAKLVDLILRGGLEVDDGVVRGQAVGLLVLVPDRKVGANQLIDIAAVGEGKSVNQDLAILSQVVGIQRIVRSGFENRTTLDDSENFLGRGVDGGGGSACHREAGSFGKHAILAHLGNGAALCGSVEGDTLKIVKEAEGLCLVDETVGECHGARVVSDSNDEHLGGLSKRNIAGRCKVAVRVADDDAQALGPVDVSGGPAVGRNIREGRNTLVHTGIVRAGHEHVQNFYELFTSDVLIGAEGAVRIAIQHFERSQQADCFVVVRSCLHIIKGECRKHTAGDGSRDNE</sequence>
<comment type="caution">
    <text evidence="1">The sequence shown here is derived from an EMBL/GenBank/DDBJ whole genome shotgun (WGS) entry which is preliminary data.</text>
</comment>
<organism evidence="1">
    <name type="scientific">bioreactor metagenome</name>
    <dbReference type="NCBI Taxonomy" id="1076179"/>
    <lineage>
        <taxon>unclassified sequences</taxon>
        <taxon>metagenomes</taxon>
        <taxon>ecological metagenomes</taxon>
    </lineage>
</organism>
<dbReference type="AlphaFoldDB" id="A0A644YVP4"/>
<dbReference type="EMBL" id="VSSQ01005812">
    <property type="protein sequence ID" value="MPM30533.1"/>
    <property type="molecule type" value="Genomic_DNA"/>
</dbReference>
<proteinExistence type="predicted"/>
<name>A0A644YVP4_9ZZZZ</name>